<dbReference type="Proteomes" id="UP000678393">
    <property type="component" value="Unassembled WGS sequence"/>
</dbReference>
<dbReference type="GO" id="GO:0030388">
    <property type="term" value="P:fructose 1,6-bisphosphate metabolic process"/>
    <property type="evidence" value="ECO:0007669"/>
    <property type="project" value="TreeGrafter"/>
</dbReference>
<evidence type="ECO:0000256" key="9">
    <source>
        <dbReference type="ARBA" id="ARBA00022777"/>
    </source>
</evidence>
<evidence type="ECO:0000256" key="8">
    <source>
        <dbReference type="ARBA" id="ARBA00022741"/>
    </source>
</evidence>
<dbReference type="InterPro" id="IPR035966">
    <property type="entry name" value="PKF_sf"/>
</dbReference>
<dbReference type="EMBL" id="CAJHNH020000376">
    <property type="protein sequence ID" value="CAG5117264.1"/>
    <property type="molecule type" value="Genomic_DNA"/>
</dbReference>
<dbReference type="EC" id="2.7.1.11" evidence="4"/>
<evidence type="ECO:0000259" key="14">
    <source>
        <dbReference type="Pfam" id="PF00365"/>
    </source>
</evidence>
<keyword evidence="16" id="KW-1185">Reference proteome</keyword>
<evidence type="ECO:0000256" key="7">
    <source>
        <dbReference type="ARBA" id="ARBA00022723"/>
    </source>
</evidence>
<dbReference type="InterPro" id="IPR000023">
    <property type="entry name" value="Phosphofructokinase_dom"/>
</dbReference>
<dbReference type="GO" id="GO:0005945">
    <property type="term" value="C:6-phosphofructokinase complex"/>
    <property type="evidence" value="ECO:0007669"/>
    <property type="project" value="TreeGrafter"/>
</dbReference>
<dbReference type="GO" id="GO:0005524">
    <property type="term" value="F:ATP binding"/>
    <property type="evidence" value="ECO:0007669"/>
    <property type="project" value="UniProtKB-KW"/>
</dbReference>
<comment type="pathway">
    <text evidence="3">Carbohydrate degradation; glycolysis; D-glyceraldehyde 3-phosphate and glycerone phosphate from D-glucose: step 3/4.</text>
</comment>
<evidence type="ECO:0000256" key="13">
    <source>
        <dbReference type="ARBA" id="ARBA00048070"/>
    </source>
</evidence>
<evidence type="ECO:0000256" key="5">
    <source>
        <dbReference type="ARBA" id="ARBA00022490"/>
    </source>
</evidence>
<dbReference type="GO" id="GO:0070095">
    <property type="term" value="F:fructose-6-phosphate binding"/>
    <property type="evidence" value="ECO:0007669"/>
    <property type="project" value="TreeGrafter"/>
</dbReference>
<comment type="subcellular location">
    <subcellularLocation>
        <location evidence="2">Cytoplasm</location>
    </subcellularLocation>
</comment>
<evidence type="ECO:0000313" key="15">
    <source>
        <dbReference type="EMBL" id="CAG5117264.1"/>
    </source>
</evidence>
<evidence type="ECO:0000256" key="6">
    <source>
        <dbReference type="ARBA" id="ARBA00022679"/>
    </source>
</evidence>
<dbReference type="PANTHER" id="PTHR13697:SF4">
    <property type="entry name" value="ATP-DEPENDENT 6-PHOSPHOFRUCTOKINASE"/>
    <property type="match status" value="1"/>
</dbReference>
<sequence>CRHMKMVAILASITNDIANTDISIGFNSALHRIIEAIDAISSTCSSSQQAFVVQ</sequence>
<evidence type="ECO:0000313" key="16">
    <source>
        <dbReference type="Proteomes" id="UP000678393"/>
    </source>
</evidence>
<comment type="cofactor">
    <cofactor evidence="1">
        <name>Mg(2+)</name>
        <dbReference type="ChEBI" id="CHEBI:18420"/>
    </cofactor>
</comment>
<dbReference type="InterPro" id="IPR022953">
    <property type="entry name" value="ATP_PFK"/>
</dbReference>
<dbReference type="GO" id="GO:0006002">
    <property type="term" value="P:fructose 6-phosphate metabolic process"/>
    <property type="evidence" value="ECO:0007669"/>
    <property type="project" value="InterPro"/>
</dbReference>
<dbReference type="GO" id="GO:0003872">
    <property type="term" value="F:6-phosphofructokinase activity"/>
    <property type="evidence" value="ECO:0007669"/>
    <property type="project" value="UniProtKB-EC"/>
</dbReference>
<protein>
    <recommendedName>
        <fullName evidence="4">6-phosphofructokinase</fullName>
        <ecNumber evidence="4">2.7.1.11</ecNumber>
    </recommendedName>
</protein>
<evidence type="ECO:0000256" key="2">
    <source>
        <dbReference type="ARBA" id="ARBA00004496"/>
    </source>
</evidence>
<keyword evidence="5" id="KW-0963">Cytoplasm</keyword>
<evidence type="ECO:0000256" key="12">
    <source>
        <dbReference type="ARBA" id="ARBA00023152"/>
    </source>
</evidence>
<evidence type="ECO:0000256" key="4">
    <source>
        <dbReference type="ARBA" id="ARBA00012055"/>
    </source>
</evidence>
<feature type="non-terminal residue" evidence="15">
    <location>
        <position position="1"/>
    </location>
</feature>
<keyword evidence="10" id="KW-0067">ATP-binding</keyword>
<evidence type="ECO:0000256" key="3">
    <source>
        <dbReference type="ARBA" id="ARBA00004679"/>
    </source>
</evidence>
<dbReference type="GO" id="GO:0042802">
    <property type="term" value="F:identical protein binding"/>
    <property type="evidence" value="ECO:0007669"/>
    <property type="project" value="TreeGrafter"/>
</dbReference>
<keyword evidence="7" id="KW-0479">Metal-binding</keyword>
<dbReference type="PRINTS" id="PR00476">
    <property type="entry name" value="PHFRCTKINASE"/>
</dbReference>
<dbReference type="GO" id="GO:0048029">
    <property type="term" value="F:monosaccharide binding"/>
    <property type="evidence" value="ECO:0007669"/>
    <property type="project" value="TreeGrafter"/>
</dbReference>
<feature type="non-terminal residue" evidence="15">
    <location>
        <position position="54"/>
    </location>
</feature>
<gene>
    <name evidence="15" type="ORF">CUNI_LOCUS2822</name>
</gene>
<dbReference type="GO" id="GO:0061621">
    <property type="term" value="P:canonical glycolysis"/>
    <property type="evidence" value="ECO:0007669"/>
    <property type="project" value="TreeGrafter"/>
</dbReference>
<evidence type="ECO:0000256" key="1">
    <source>
        <dbReference type="ARBA" id="ARBA00001946"/>
    </source>
</evidence>
<dbReference type="OrthoDB" id="537915at2759"/>
<dbReference type="Gene3D" id="3.40.50.450">
    <property type="match status" value="1"/>
</dbReference>
<keyword evidence="9" id="KW-0418">Kinase</keyword>
<keyword evidence="11" id="KW-0460">Magnesium</keyword>
<dbReference type="SUPFAM" id="SSF53784">
    <property type="entry name" value="Phosphofructokinase"/>
    <property type="match status" value="1"/>
</dbReference>
<dbReference type="GO" id="GO:0046872">
    <property type="term" value="F:metal ion binding"/>
    <property type="evidence" value="ECO:0007669"/>
    <property type="project" value="UniProtKB-KW"/>
</dbReference>
<evidence type="ECO:0000256" key="11">
    <source>
        <dbReference type="ARBA" id="ARBA00022842"/>
    </source>
</evidence>
<dbReference type="PANTHER" id="PTHR13697">
    <property type="entry name" value="PHOSPHOFRUCTOKINASE"/>
    <property type="match status" value="1"/>
</dbReference>
<comment type="caution">
    <text evidence="15">The sequence shown here is derived from an EMBL/GenBank/DDBJ whole genome shotgun (WGS) entry which is preliminary data.</text>
</comment>
<feature type="domain" description="Phosphofructokinase" evidence="14">
    <location>
        <begin position="3"/>
        <end position="53"/>
    </location>
</feature>
<accession>A0A8S3YKJ1</accession>
<organism evidence="15 16">
    <name type="scientific">Candidula unifasciata</name>
    <dbReference type="NCBI Taxonomy" id="100452"/>
    <lineage>
        <taxon>Eukaryota</taxon>
        <taxon>Metazoa</taxon>
        <taxon>Spiralia</taxon>
        <taxon>Lophotrochozoa</taxon>
        <taxon>Mollusca</taxon>
        <taxon>Gastropoda</taxon>
        <taxon>Heterobranchia</taxon>
        <taxon>Euthyneura</taxon>
        <taxon>Panpulmonata</taxon>
        <taxon>Eupulmonata</taxon>
        <taxon>Stylommatophora</taxon>
        <taxon>Helicina</taxon>
        <taxon>Helicoidea</taxon>
        <taxon>Geomitridae</taxon>
        <taxon>Candidula</taxon>
    </lineage>
</organism>
<keyword evidence="8" id="KW-0547">Nucleotide-binding</keyword>
<evidence type="ECO:0000256" key="10">
    <source>
        <dbReference type="ARBA" id="ARBA00022840"/>
    </source>
</evidence>
<reference evidence="15" key="1">
    <citation type="submission" date="2021-04" db="EMBL/GenBank/DDBJ databases">
        <authorList>
            <consortium name="Molecular Ecology Group"/>
        </authorList>
    </citation>
    <scope>NUCLEOTIDE SEQUENCE</scope>
</reference>
<comment type="catalytic activity">
    <reaction evidence="13">
        <text>beta-D-fructose 6-phosphate + ATP = beta-D-fructose 1,6-bisphosphate + ADP + H(+)</text>
        <dbReference type="Rhea" id="RHEA:16109"/>
        <dbReference type="ChEBI" id="CHEBI:15378"/>
        <dbReference type="ChEBI" id="CHEBI:30616"/>
        <dbReference type="ChEBI" id="CHEBI:32966"/>
        <dbReference type="ChEBI" id="CHEBI:57634"/>
        <dbReference type="ChEBI" id="CHEBI:456216"/>
        <dbReference type="EC" id="2.7.1.11"/>
    </reaction>
</comment>
<dbReference type="GO" id="GO:0016208">
    <property type="term" value="F:AMP binding"/>
    <property type="evidence" value="ECO:0007669"/>
    <property type="project" value="TreeGrafter"/>
</dbReference>
<dbReference type="AlphaFoldDB" id="A0A8S3YKJ1"/>
<dbReference type="Pfam" id="PF00365">
    <property type="entry name" value="PFK"/>
    <property type="match status" value="1"/>
</dbReference>
<keyword evidence="6" id="KW-0808">Transferase</keyword>
<name>A0A8S3YKJ1_9EUPU</name>
<keyword evidence="12" id="KW-0324">Glycolysis</keyword>
<proteinExistence type="predicted"/>